<reference evidence="1" key="1">
    <citation type="submission" date="2022-05" db="EMBL/GenBank/DDBJ databases">
        <title>Chromosome-level genome of Chaenocephalus aceratus.</title>
        <authorList>
            <person name="Park H."/>
        </authorList>
    </citation>
    <scope>NUCLEOTIDE SEQUENCE</scope>
    <source>
        <strain evidence="1">KU_202001</strain>
    </source>
</reference>
<evidence type="ECO:0000313" key="1">
    <source>
        <dbReference type="EMBL" id="KAI4810839.1"/>
    </source>
</evidence>
<comment type="caution">
    <text evidence="1">The sequence shown here is derived from an EMBL/GenBank/DDBJ whole genome shotgun (WGS) entry which is preliminary data.</text>
</comment>
<sequence>MGDSMLGAMAVLMKNFDKYAGKDAEKGSMSKAELSEMLHQEIPGMIGDKKQLDAFFSGLDEDKDGTVSFNEYIVLVGSLMMMLKEMFDQ</sequence>
<gene>
    <name evidence="1" type="ORF">KUCAC02_013767</name>
</gene>
<keyword evidence="2" id="KW-1185">Reference proteome</keyword>
<evidence type="ECO:0000313" key="2">
    <source>
        <dbReference type="Proteomes" id="UP001057452"/>
    </source>
</evidence>
<dbReference type="Proteomes" id="UP001057452">
    <property type="component" value="Chromosome 16"/>
</dbReference>
<accession>A0ACB9WD59</accession>
<organism evidence="1 2">
    <name type="scientific">Chaenocephalus aceratus</name>
    <name type="common">Blackfin icefish</name>
    <name type="synonym">Chaenichthys aceratus</name>
    <dbReference type="NCBI Taxonomy" id="36190"/>
    <lineage>
        <taxon>Eukaryota</taxon>
        <taxon>Metazoa</taxon>
        <taxon>Chordata</taxon>
        <taxon>Craniata</taxon>
        <taxon>Vertebrata</taxon>
        <taxon>Euteleostomi</taxon>
        <taxon>Actinopterygii</taxon>
        <taxon>Neopterygii</taxon>
        <taxon>Teleostei</taxon>
        <taxon>Neoteleostei</taxon>
        <taxon>Acanthomorphata</taxon>
        <taxon>Eupercaria</taxon>
        <taxon>Perciformes</taxon>
        <taxon>Notothenioidei</taxon>
        <taxon>Channichthyidae</taxon>
        <taxon>Chaenocephalus</taxon>
    </lineage>
</organism>
<name>A0ACB9WD59_CHAAC</name>
<dbReference type="EMBL" id="CM043800">
    <property type="protein sequence ID" value="KAI4810839.1"/>
    <property type="molecule type" value="Genomic_DNA"/>
</dbReference>
<proteinExistence type="predicted"/>
<protein>
    <submittedName>
        <fullName evidence="1">Uncharacterized protein</fullName>
    </submittedName>
</protein>